<dbReference type="PANTHER" id="PTHR33594">
    <property type="entry name" value="SUPERFAMILY HYDROLASE, PUTATIVE (AFU_ORTHOLOGUE AFUA_1G03035)-RELATED"/>
    <property type="match status" value="1"/>
</dbReference>
<protein>
    <recommendedName>
        <fullName evidence="1">HD domain-containing protein</fullName>
    </recommendedName>
</protein>
<proteinExistence type="predicted"/>
<evidence type="ECO:0000313" key="3">
    <source>
        <dbReference type="Proteomes" id="UP000838672"/>
    </source>
</evidence>
<dbReference type="PANTHER" id="PTHR33594:SF1">
    <property type="entry name" value="HD_PDEASE DOMAIN-CONTAINING PROTEIN"/>
    <property type="match status" value="1"/>
</dbReference>
<dbReference type="InterPro" id="IPR003607">
    <property type="entry name" value="HD/PDEase_dom"/>
</dbReference>
<evidence type="ECO:0000259" key="1">
    <source>
        <dbReference type="PROSITE" id="PS51831"/>
    </source>
</evidence>
<dbReference type="SUPFAM" id="SSF109604">
    <property type="entry name" value="HD-domain/PDEase-like"/>
    <property type="match status" value="1"/>
</dbReference>
<reference evidence="2" key="1">
    <citation type="submission" date="2021-11" db="EMBL/GenBank/DDBJ databases">
        <authorList>
            <person name="Rodrigo-Torres L."/>
            <person name="Arahal R. D."/>
            <person name="Lucena T."/>
        </authorList>
    </citation>
    <scope>NUCLEOTIDE SEQUENCE</scope>
    <source>
        <strain evidence="2">CECT 7929</strain>
    </source>
</reference>
<dbReference type="CDD" id="cd00077">
    <property type="entry name" value="HDc"/>
    <property type="match status" value="1"/>
</dbReference>
<comment type="caution">
    <text evidence="2">The sequence shown here is derived from an EMBL/GenBank/DDBJ whole genome shotgun (WGS) entry which is preliminary data.</text>
</comment>
<dbReference type="PROSITE" id="PS51831">
    <property type="entry name" value="HD"/>
    <property type="match status" value="1"/>
</dbReference>
<organism evidence="2 3">
    <name type="scientific">Vibrio stylophorae</name>
    <dbReference type="NCBI Taxonomy" id="659351"/>
    <lineage>
        <taxon>Bacteria</taxon>
        <taxon>Pseudomonadati</taxon>
        <taxon>Pseudomonadota</taxon>
        <taxon>Gammaproteobacteria</taxon>
        <taxon>Vibrionales</taxon>
        <taxon>Vibrionaceae</taxon>
        <taxon>Vibrio</taxon>
    </lineage>
</organism>
<dbReference type="Gene3D" id="1.10.3210.50">
    <property type="match status" value="1"/>
</dbReference>
<dbReference type="EMBL" id="CAKLDI010000002">
    <property type="protein sequence ID" value="CAH0535116.1"/>
    <property type="molecule type" value="Genomic_DNA"/>
</dbReference>
<accession>A0ABM8ZWT4</accession>
<keyword evidence="3" id="KW-1185">Reference proteome</keyword>
<feature type="domain" description="HD" evidence="1">
    <location>
        <begin position="24"/>
        <end position="128"/>
    </location>
</feature>
<dbReference type="RefSeq" id="WP_237467976.1">
    <property type="nucleotide sequence ID" value="NZ_CAKLDI010000002.1"/>
</dbReference>
<dbReference type="Pfam" id="PF01966">
    <property type="entry name" value="HD"/>
    <property type="match status" value="1"/>
</dbReference>
<sequence length="213" mass="23770">MDTQTESILLTWVDTQMTQDSAHDLNHVLRVVKTAKQLCQFESAEPRIVIPAAYLHDCFSFAKNHPKRATSSTIAADKAIEFLASIDYPKQYHDAIHHAIVAHSFSANITPKTIEAKILQDADRLDALGAIGIARCIQVGSVLNIAFYDAFDPSANHRPLDDSAYSVDHFYLKLFKLAQTMHTPSAKLEAEKRTAFMQNYLAQLYAEVSPHNA</sequence>
<name>A0ABM8ZWT4_9VIBR</name>
<gene>
    <name evidence="2" type="primary">yedJ</name>
    <name evidence="2" type="ORF">VST7929_02777</name>
</gene>
<dbReference type="Proteomes" id="UP000838672">
    <property type="component" value="Unassembled WGS sequence"/>
</dbReference>
<dbReference type="SMART" id="SM00471">
    <property type="entry name" value="HDc"/>
    <property type="match status" value="1"/>
</dbReference>
<evidence type="ECO:0000313" key="2">
    <source>
        <dbReference type="EMBL" id="CAH0535116.1"/>
    </source>
</evidence>
<dbReference type="InterPro" id="IPR006674">
    <property type="entry name" value="HD_domain"/>
</dbReference>